<feature type="transmembrane region" description="Helical" evidence="7">
    <location>
        <begin position="48"/>
        <end position="72"/>
    </location>
</feature>
<evidence type="ECO:0000259" key="8">
    <source>
        <dbReference type="PROSITE" id="PS50109"/>
    </source>
</evidence>
<evidence type="ECO:0000256" key="7">
    <source>
        <dbReference type="SAM" id="Phobius"/>
    </source>
</evidence>
<name>A0A402B0Q0_9CHLR</name>
<dbReference type="PRINTS" id="PR00344">
    <property type="entry name" value="BCTRLSENSOR"/>
</dbReference>
<feature type="transmembrane region" description="Helical" evidence="7">
    <location>
        <begin position="14"/>
        <end position="36"/>
    </location>
</feature>
<dbReference type="InterPro" id="IPR029016">
    <property type="entry name" value="GAF-like_dom_sf"/>
</dbReference>
<dbReference type="SUPFAM" id="SSF55781">
    <property type="entry name" value="GAF domain-like"/>
    <property type="match status" value="2"/>
</dbReference>
<dbReference type="InterPro" id="IPR050736">
    <property type="entry name" value="Sensor_HK_Regulatory"/>
</dbReference>
<dbReference type="SMART" id="SM00387">
    <property type="entry name" value="HATPase_c"/>
    <property type="match status" value="1"/>
</dbReference>
<gene>
    <name evidence="9" type="ORF">KDA_04100</name>
</gene>
<keyword evidence="7" id="KW-0812">Transmembrane</keyword>
<evidence type="ECO:0000256" key="1">
    <source>
        <dbReference type="ARBA" id="ARBA00000085"/>
    </source>
</evidence>
<keyword evidence="10" id="KW-1185">Reference proteome</keyword>
<dbReference type="InterPro" id="IPR003594">
    <property type="entry name" value="HATPase_dom"/>
</dbReference>
<dbReference type="EC" id="2.7.13.3" evidence="2"/>
<evidence type="ECO:0000256" key="5">
    <source>
        <dbReference type="ARBA" id="ARBA00022777"/>
    </source>
</evidence>
<evidence type="ECO:0000256" key="6">
    <source>
        <dbReference type="ARBA" id="ARBA00023012"/>
    </source>
</evidence>
<dbReference type="FunFam" id="3.30.565.10:FF:000006">
    <property type="entry name" value="Sensor histidine kinase WalK"/>
    <property type="match status" value="1"/>
</dbReference>
<feature type="transmembrane region" description="Helical" evidence="7">
    <location>
        <begin position="186"/>
        <end position="204"/>
    </location>
</feature>
<dbReference type="SUPFAM" id="SSF55874">
    <property type="entry name" value="ATPase domain of HSP90 chaperone/DNA topoisomerase II/histidine kinase"/>
    <property type="match status" value="1"/>
</dbReference>
<keyword evidence="7" id="KW-0472">Membrane</keyword>
<feature type="transmembrane region" description="Helical" evidence="7">
    <location>
        <begin position="282"/>
        <end position="309"/>
    </location>
</feature>
<keyword evidence="3" id="KW-0597">Phosphoprotein</keyword>
<dbReference type="PANTHER" id="PTHR43711">
    <property type="entry name" value="TWO-COMPONENT HISTIDINE KINASE"/>
    <property type="match status" value="1"/>
</dbReference>
<sequence>MLYAYRMLIKSQRLLVVLLSIFFFLFLLLLNGNYIFTTTMHNEAGVEAAWVDFGFSCLLATSFLAVGMFVWVYARNRQVAFRLLCLCMALIVAFTVRSSVSANKWLGFVSDTGSILAVIFLSAFLMVFPKSITANQNSSSVTRYLAWISKIYLALISGSGIFIIAAFFNSYLLQAKVADWLSFSDLSYFLVTLTGILGLIIYSYQRSTVHWERQQMSLFVAGVILSAAPLLFFTVIPRILHLPFFNGRITTITLFLFPLALGYSILRYQILVFDTYVRKTVAALFGMIFLAIVVYVVVALGNIFLIGYMPQHRNLYELVIVGSATFLSPLVWRLAKVLTENVFFREVVQYRRFLQEPMVISDETLEVSDAASLITSAAIYTFDTAQVCVFVFDESSGQYRLYPGLTDGAGDASRRVLLTSLLHTFQLPFTARESPIDYLDTFLPAIQRLQLARRPLLLSEAIRSAENKQTGLKRFLTVESPLGEEDWLLVPIRAQGKMIGIMVLGERGHQPYAGPDLEIAQSLTARFSMMLEMARLYARATQHTNLLNNLYSISTMPNSAFNTLKDAANTYAVIAADATASAAEMWLYDEQASALQLAVATGHGPRLTAYSRLTGIQESDWTTRFVQGQPSLPVKEETDGALPGCLPEQPLHPFAWLPLRKKGRSIGVLVVTYGRPHYFFKEEMRALEMFASQCLAVLENVQMTIALRAAYERQKELDQLKDQFIMTASHELRTPLTTVLGYIELLDQYHERLEVESRSEFIDKARRGCDELSLLVSNIMDASRVNMDAAAVRLRPIPLARAVSHVLEILEATLTGEQRTVQTQIAEDLYVKADDVPLRQVLLNIMSNALKYSPSGSSIILSAIQKQEVIIITVQDHGFGVPLEDQQRLFERFVRLERDMNSPVRGAGLGLFICRRLLEAMGGRIWLESSGQPGEGSTFSFALPVVSKNPLIETETVQLPV</sequence>
<evidence type="ECO:0000313" key="10">
    <source>
        <dbReference type="Proteomes" id="UP000287171"/>
    </source>
</evidence>
<dbReference type="Gene3D" id="3.30.565.10">
    <property type="entry name" value="Histidine kinase-like ATPase, C-terminal domain"/>
    <property type="match status" value="1"/>
</dbReference>
<dbReference type="CDD" id="cd00082">
    <property type="entry name" value="HisKA"/>
    <property type="match status" value="1"/>
</dbReference>
<evidence type="ECO:0000256" key="4">
    <source>
        <dbReference type="ARBA" id="ARBA00022679"/>
    </source>
</evidence>
<evidence type="ECO:0000256" key="3">
    <source>
        <dbReference type="ARBA" id="ARBA00022553"/>
    </source>
</evidence>
<dbReference type="PANTHER" id="PTHR43711:SF1">
    <property type="entry name" value="HISTIDINE KINASE 1"/>
    <property type="match status" value="1"/>
</dbReference>
<dbReference type="GO" id="GO:0000155">
    <property type="term" value="F:phosphorelay sensor kinase activity"/>
    <property type="evidence" value="ECO:0007669"/>
    <property type="project" value="InterPro"/>
</dbReference>
<protein>
    <recommendedName>
        <fullName evidence="2">histidine kinase</fullName>
        <ecNumber evidence="2">2.7.13.3</ecNumber>
    </recommendedName>
</protein>
<accession>A0A402B0Q0</accession>
<dbReference type="SMART" id="SM00388">
    <property type="entry name" value="HisKA"/>
    <property type="match status" value="1"/>
</dbReference>
<reference evidence="10" key="1">
    <citation type="submission" date="2018-12" db="EMBL/GenBank/DDBJ databases">
        <title>Tengunoibacter tsumagoiensis gen. nov., sp. nov., Dictyobacter kobayashii sp. nov., D. alpinus sp. nov., and D. joshuensis sp. nov. and description of Dictyobacteraceae fam. nov. within the order Ktedonobacterales isolated from Tengu-no-mugimeshi.</title>
        <authorList>
            <person name="Wang C.M."/>
            <person name="Zheng Y."/>
            <person name="Sakai Y."/>
            <person name="Toyoda A."/>
            <person name="Minakuchi Y."/>
            <person name="Abe K."/>
            <person name="Yokota A."/>
            <person name="Yabe S."/>
        </authorList>
    </citation>
    <scope>NUCLEOTIDE SEQUENCE [LARGE SCALE GENOMIC DNA]</scope>
    <source>
        <strain evidence="10">Uno16</strain>
    </source>
</reference>
<comment type="catalytic activity">
    <reaction evidence="1">
        <text>ATP + protein L-histidine = ADP + protein N-phospho-L-histidine.</text>
        <dbReference type="EC" id="2.7.13.3"/>
    </reaction>
</comment>
<dbReference type="InterPro" id="IPR005467">
    <property type="entry name" value="His_kinase_dom"/>
</dbReference>
<dbReference type="SMART" id="SM00065">
    <property type="entry name" value="GAF"/>
    <property type="match status" value="2"/>
</dbReference>
<keyword evidence="7" id="KW-1133">Transmembrane helix</keyword>
<dbReference type="InterPro" id="IPR003661">
    <property type="entry name" value="HisK_dim/P_dom"/>
</dbReference>
<feature type="transmembrane region" description="Helical" evidence="7">
    <location>
        <begin position="151"/>
        <end position="174"/>
    </location>
</feature>
<dbReference type="InterPro" id="IPR003018">
    <property type="entry name" value="GAF"/>
</dbReference>
<dbReference type="InterPro" id="IPR036890">
    <property type="entry name" value="HATPase_C_sf"/>
</dbReference>
<organism evidence="9 10">
    <name type="scientific">Dictyobacter alpinus</name>
    <dbReference type="NCBI Taxonomy" id="2014873"/>
    <lineage>
        <taxon>Bacteria</taxon>
        <taxon>Bacillati</taxon>
        <taxon>Chloroflexota</taxon>
        <taxon>Ktedonobacteria</taxon>
        <taxon>Ktedonobacterales</taxon>
        <taxon>Dictyobacteraceae</taxon>
        <taxon>Dictyobacter</taxon>
    </lineage>
</organism>
<dbReference type="Pfam" id="PF00512">
    <property type="entry name" value="HisKA"/>
    <property type="match status" value="1"/>
</dbReference>
<dbReference type="AlphaFoldDB" id="A0A402B0Q0"/>
<dbReference type="InterPro" id="IPR036097">
    <property type="entry name" value="HisK_dim/P_sf"/>
</dbReference>
<evidence type="ECO:0000256" key="2">
    <source>
        <dbReference type="ARBA" id="ARBA00012438"/>
    </source>
</evidence>
<feature type="transmembrane region" description="Helical" evidence="7">
    <location>
        <begin position="216"/>
        <end position="240"/>
    </location>
</feature>
<dbReference type="InterPro" id="IPR004358">
    <property type="entry name" value="Sig_transdc_His_kin-like_C"/>
</dbReference>
<dbReference type="EMBL" id="BIFT01000001">
    <property type="protein sequence ID" value="GCE24926.1"/>
    <property type="molecule type" value="Genomic_DNA"/>
</dbReference>
<evidence type="ECO:0000313" key="9">
    <source>
        <dbReference type="EMBL" id="GCE24926.1"/>
    </source>
</evidence>
<comment type="caution">
    <text evidence="9">The sequence shown here is derived from an EMBL/GenBank/DDBJ whole genome shotgun (WGS) entry which is preliminary data.</text>
</comment>
<dbReference type="SUPFAM" id="SSF47384">
    <property type="entry name" value="Homodimeric domain of signal transducing histidine kinase"/>
    <property type="match status" value="1"/>
</dbReference>
<feature type="transmembrane region" description="Helical" evidence="7">
    <location>
        <begin position="252"/>
        <end position="270"/>
    </location>
</feature>
<proteinExistence type="predicted"/>
<dbReference type="Gene3D" id="1.10.287.130">
    <property type="match status" value="1"/>
</dbReference>
<keyword evidence="4" id="KW-0808">Transferase</keyword>
<feature type="domain" description="Histidine kinase" evidence="8">
    <location>
        <begin position="727"/>
        <end position="947"/>
    </location>
</feature>
<feature type="transmembrane region" description="Helical" evidence="7">
    <location>
        <begin position="79"/>
        <end position="100"/>
    </location>
</feature>
<dbReference type="OrthoDB" id="136977at2"/>
<dbReference type="PROSITE" id="PS50109">
    <property type="entry name" value="HIS_KIN"/>
    <property type="match status" value="1"/>
</dbReference>
<dbReference type="Gene3D" id="3.30.450.40">
    <property type="match status" value="2"/>
</dbReference>
<dbReference type="Proteomes" id="UP000287171">
    <property type="component" value="Unassembled WGS sequence"/>
</dbReference>
<feature type="transmembrane region" description="Helical" evidence="7">
    <location>
        <begin position="112"/>
        <end position="130"/>
    </location>
</feature>
<keyword evidence="6" id="KW-0902">Two-component regulatory system</keyword>
<dbReference type="Pfam" id="PF02518">
    <property type="entry name" value="HATPase_c"/>
    <property type="match status" value="1"/>
</dbReference>
<keyword evidence="5" id="KW-0418">Kinase</keyword>